<dbReference type="EMBL" id="CP000910">
    <property type="protein sequence ID" value="ABY22292.1"/>
    <property type="molecule type" value="Genomic_DNA"/>
</dbReference>
<keyword evidence="3" id="KW-1185">Reference proteome</keyword>
<gene>
    <name evidence="2" type="ordered locus">RSal33209_0543</name>
</gene>
<dbReference type="eggNOG" id="ENOG503267S">
    <property type="taxonomic scope" value="Bacteria"/>
</dbReference>
<dbReference type="HOGENOM" id="CLU_1667969_0_0_11"/>
<keyword evidence="1" id="KW-0812">Transmembrane</keyword>
<keyword evidence="1" id="KW-0472">Membrane</keyword>
<feature type="transmembrane region" description="Helical" evidence="1">
    <location>
        <begin position="82"/>
        <end position="102"/>
    </location>
</feature>
<organism evidence="2 3">
    <name type="scientific">Renibacterium salmoninarum (strain ATCC 33209 / DSM 20767 / JCM 11484 / NBRC 15589 / NCIMB 2235)</name>
    <dbReference type="NCBI Taxonomy" id="288705"/>
    <lineage>
        <taxon>Bacteria</taxon>
        <taxon>Bacillati</taxon>
        <taxon>Actinomycetota</taxon>
        <taxon>Actinomycetes</taxon>
        <taxon>Micrococcales</taxon>
        <taxon>Micrococcaceae</taxon>
        <taxon>Renibacterium</taxon>
    </lineage>
</organism>
<evidence type="ECO:0000313" key="3">
    <source>
        <dbReference type="Proteomes" id="UP000002007"/>
    </source>
</evidence>
<feature type="transmembrane region" description="Helical" evidence="1">
    <location>
        <begin position="41"/>
        <end position="62"/>
    </location>
</feature>
<dbReference type="Proteomes" id="UP000002007">
    <property type="component" value="Chromosome"/>
</dbReference>
<evidence type="ECO:0000256" key="1">
    <source>
        <dbReference type="SAM" id="Phobius"/>
    </source>
</evidence>
<dbReference type="STRING" id="288705.RSal33209_0543"/>
<reference evidence="3" key="1">
    <citation type="journal article" date="2008" name="J. Bacteriol.">
        <title>Genome sequence of the fish pathogen Renibacterium salmoninarum suggests reductive evolution away from an environmental Arthrobacter ancestor.</title>
        <authorList>
            <person name="Wiens G.D."/>
            <person name="Rockey D.D."/>
            <person name="Wu Z."/>
            <person name="Chang J."/>
            <person name="Levy R."/>
            <person name="Crane S."/>
            <person name="Chen D.S."/>
            <person name="Capri G.R."/>
            <person name="Burnett J.R."/>
            <person name="Sudheesh P.S."/>
            <person name="Schipma M.J."/>
            <person name="Burd H."/>
            <person name="Bhattacharyya A."/>
            <person name="Rhodes L.D."/>
            <person name="Kaul R."/>
            <person name="Strom M.S."/>
        </authorList>
    </citation>
    <scope>NUCLEOTIDE SEQUENCE [LARGE SCALE GENOMIC DNA]</scope>
    <source>
        <strain evidence="3">ATCC 33209 / DSM 20767 / JCM 11484 / NBRC 15589 / NCIMB 2235</strain>
    </source>
</reference>
<feature type="transmembrane region" description="Helical" evidence="1">
    <location>
        <begin position="114"/>
        <end position="135"/>
    </location>
</feature>
<evidence type="ECO:0000313" key="2">
    <source>
        <dbReference type="EMBL" id="ABY22292.1"/>
    </source>
</evidence>
<name>A9WL23_RENSM</name>
<proteinExistence type="predicted"/>
<dbReference type="AlphaFoldDB" id="A9WL23"/>
<keyword evidence="1" id="KW-1133">Transmembrane helix</keyword>
<dbReference type="KEGG" id="rsa:RSal33209_0543"/>
<accession>A9WL23</accession>
<sequence>MRSSCWALAFRKTKTFEQPSHERGILMSNVAAPLMPTAVRLLTAFAGLGAAICTFGLASNVLAQTTVQGIASATAAWPAALAWPAAAVVAVWAIALTVWAIGSFRAQRPIRPLLAVRILAGITVLNIVALLAQFLQRHIDGTLLATFVLELVILGSLG</sequence>
<protein>
    <submittedName>
        <fullName evidence="2">Hypothetical membrane protein</fullName>
    </submittedName>
</protein>